<evidence type="ECO:0000256" key="3">
    <source>
        <dbReference type="ARBA" id="ARBA00005708"/>
    </source>
</evidence>
<dbReference type="AlphaFoldDB" id="A0A9P5CUX6"/>
<dbReference type="GO" id="GO:0004150">
    <property type="term" value="F:dihydroneopterin aldolase activity"/>
    <property type="evidence" value="ECO:0007669"/>
    <property type="project" value="UniProtKB-EC"/>
</dbReference>
<comment type="catalytic activity">
    <reaction evidence="1">
        <text>7,8-dihydroneopterin = 6-hydroxymethyl-7,8-dihydropterin + glycolaldehyde</text>
        <dbReference type="Rhea" id="RHEA:10540"/>
        <dbReference type="ChEBI" id="CHEBI:17001"/>
        <dbReference type="ChEBI" id="CHEBI:17071"/>
        <dbReference type="ChEBI" id="CHEBI:44841"/>
        <dbReference type="EC" id="4.1.2.25"/>
    </reaction>
</comment>
<evidence type="ECO:0000256" key="5">
    <source>
        <dbReference type="ARBA" id="ARBA00022909"/>
    </source>
</evidence>
<proteinExistence type="inferred from homology"/>
<feature type="domain" description="Dihydroneopterin aldolase/epimerase" evidence="8">
    <location>
        <begin position="184"/>
        <end position="289"/>
    </location>
</feature>
<protein>
    <recommendedName>
        <fullName evidence="4">dihydroneopterin aldolase</fullName>
        <ecNumber evidence="4">4.1.2.25</ecNumber>
    </recommendedName>
    <alternativeName>
        <fullName evidence="7">7,8-dihydroneopterin aldolase</fullName>
    </alternativeName>
</protein>
<keyword evidence="6" id="KW-0456">Lyase</keyword>
<keyword evidence="5" id="KW-0289">Folate biosynthesis</keyword>
<dbReference type="InterPro" id="IPR006156">
    <property type="entry name" value="Dihydroneopterin_aldolase"/>
</dbReference>
<dbReference type="InterPro" id="IPR043133">
    <property type="entry name" value="GTP-CH-I_C/QueF"/>
</dbReference>
<dbReference type="EC" id="4.1.2.25" evidence="4"/>
<evidence type="ECO:0000313" key="9">
    <source>
        <dbReference type="EMBL" id="KAF3892938.1"/>
    </source>
</evidence>
<comment type="pathway">
    <text evidence="2">Cofactor biosynthesis; tetrahydrofolate biosynthesis; 2-amino-4-hydroxy-6-hydroxymethyl-7,8-dihydropteridine diphosphate from 7,8-dihydroneopterin triphosphate: step 3/4.</text>
</comment>
<sequence length="301" mass="33540">MAKSRCDYIQLRNVQLPVPVYLQTDAWRRTNKPQPATFSVRISYPAALISLAAENDTVGHTLNYGTLYRSIESAIISSNKDAVSDENAGHPSIGPSHNRDIVDVALTISDAAHKVLWSEIGATERGQDDAIFLDSWFTEKKEEITVDLHLPKAILRAERGLFCTLVTRKRPTKEDSFMDFDLTVRIEGIRCACIIGVNPHEREDKQIVELALTFQQSRGKARMIPKEYQTMVSKVAESVDKTSYETVEALATHAAKIVLVEFPLDEVTVRVEKPSAMAFVAFSGLEITRAASFFGVSRQPV</sequence>
<name>A0A9P5CUX6_9EURO</name>
<evidence type="ECO:0000256" key="4">
    <source>
        <dbReference type="ARBA" id="ARBA00013043"/>
    </source>
</evidence>
<dbReference type="Gene3D" id="3.30.1130.10">
    <property type="match status" value="2"/>
</dbReference>
<evidence type="ECO:0000256" key="6">
    <source>
        <dbReference type="ARBA" id="ARBA00023239"/>
    </source>
</evidence>
<gene>
    <name evidence="9" type="ORF">GY632_4449</name>
</gene>
<dbReference type="GO" id="GO:0046656">
    <property type="term" value="P:folic acid biosynthetic process"/>
    <property type="evidence" value="ECO:0007669"/>
    <property type="project" value="UniProtKB-KW"/>
</dbReference>
<comment type="similarity">
    <text evidence="3">Belongs to the DHNA family.</text>
</comment>
<dbReference type="Proteomes" id="UP000749309">
    <property type="component" value="Unassembled WGS sequence"/>
</dbReference>
<comment type="caution">
    <text evidence="9">The sequence shown here is derived from an EMBL/GenBank/DDBJ whole genome shotgun (WGS) entry which is preliminary data.</text>
</comment>
<dbReference type="InterPro" id="IPR006157">
    <property type="entry name" value="FolB_dom"/>
</dbReference>
<dbReference type="SUPFAM" id="SSF55620">
    <property type="entry name" value="Tetrahydrobiopterin biosynthesis enzymes-like"/>
    <property type="match status" value="1"/>
</dbReference>
<reference evidence="9" key="1">
    <citation type="submission" date="2020-03" db="EMBL/GenBank/DDBJ databases">
        <title>Whole Genome Sequence of Trichophyton interdigitale from India.</title>
        <authorList>
            <person name="Kumar P."/>
        </authorList>
    </citation>
    <scope>NUCLEOTIDE SEQUENCE</scope>
    <source>
        <strain evidence="9">UCMS-IGIB-CI14</strain>
    </source>
</reference>
<dbReference type="SMART" id="SM00905">
    <property type="entry name" value="FolB"/>
    <property type="match status" value="1"/>
</dbReference>
<dbReference type="PANTHER" id="PTHR42844">
    <property type="entry name" value="DIHYDRONEOPTERIN ALDOLASE 1-RELATED"/>
    <property type="match status" value="1"/>
</dbReference>
<organism evidence="9 10">
    <name type="scientific">Trichophyton interdigitale</name>
    <dbReference type="NCBI Taxonomy" id="101480"/>
    <lineage>
        <taxon>Eukaryota</taxon>
        <taxon>Fungi</taxon>
        <taxon>Dikarya</taxon>
        <taxon>Ascomycota</taxon>
        <taxon>Pezizomycotina</taxon>
        <taxon>Eurotiomycetes</taxon>
        <taxon>Eurotiomycetidae</taxon>
        <taxon>Onygenales</taxon>
        <taxon>Arthrodermataceae</taxon>
        <taxon>Trichophyton</taxon>
    </lineage>
</organism>
<evidence type="ECO:0000256" key="7">
    <source>
        <dbReference type="ARBA" id="ARBA00032903"/>
    </source>
</evidence>
<evidence type="ECO:0000256" key="2">
    <source>
        <dbReference type="ARBA" id="ARBA00005013"/>
    </source>
</evidence>
<evidence type="ECO:0000313" key="10">
    <source>
        <dbReference type="Proteomes" id="UP000749309"/>
    </source>
</evidence>
<dbReference type="Pfam" id="PF02152">
    <property type="entry name" value="FolB"/>
    <property type="match status" value="1"/>
</dbReference>
<evidence type="ECO:0000259" key="8">
    <source>
        <dbReference type="SMART" id="SM00905"/>
    </source>
</evidence>
<evidence type="ECO:0000256" key="1">
    <source>
        <dbReference type="ARBA" id="ARBA00001353"/>
    </source>
</evidence>
<accession>A0A9P5CUX6</accession>
<dbReference type="GO" id="GO:0005737">
    <property type="term" value="C:cytoplasm"/>
    <property type="evidence" value="ECO:0007669"/>
    <property type="project" value="TreeGrafter"/>
</dbReference>
<dbReference type="EMBL" id="JAAQVJ010000153">
    <property type="protein sequence ID" value="KAF3892938.1"/>
    <property type="molecule type" value="Genomic_DNA"/>
</dbReference>
<dbReference type="PANTHER" id="PTHR42844:SF1">
    <property type="entry name" value="DIHYDRONEOPTERIN ALDOLASE 1-RELATED"/>
    <property type="match status" value="1"/>
</dbReference>